<dbReference type="GO" id="GO:0005737">
    <property type="term" value="C:cytoplasm"/>
    <property type="evidence" value="ECO:0007669"/>
    <property type="project" value="TreeGrafter"/>
</dbReference>
<dbReference type="InterPro" id="IPR036291">
    <property type="entry name" value="NAD(P)-bd_dom_sf"/>
</dbReference>
<dbReference type="PANTHER" id="PTHR48079">
    <property type="entry name" value="PROTEIN YEEZ"/>
    <property type="match status" value="1"/>
</dbReference>
<dbReference type="EMBL" id="CP022530">
    <property type="protein sequence ID" value="ASP39120.1"/>
    <property type="molecule type" value="Genomic_DNA"/>
</dbReference>
<evidence type="ECO:0000313" key="3">
    <source>
        <dbReference type="Proteomes" id="UP000202440"/>
    </source>
</evidence>
<accession>A0A222FK12</accession>
<dbReference type="InterPro" id="IPR051783">
    <property type="entry name" value="NAD(P)-dependent_oxidoreduct"/>
</dbReference>
<keyword evidence="3" id="KW-1185">Reference proteome</keyword>
<dbReference type="OrthoDB" id="7941246at2"/>
<dbReference type="Proteomes" id="UP000202440">
    <property type="component" value="Chromosome"/>
</dbReference>
<evidence type="ECO:0000259" key="1">
    <source>
        <dbReference type="Pfam" id="PF01370"/>
    </source>
</evidence>
<dbReference type="InterPro" id="IPR001509">
    <property type="entry name" value="Epimerase_deHydtase"/>
</dbReference>
<evidence type="ECO:0000313" key="2">
    <source>
        <dbReference type="EMBL" id="ASP39120.1"/>
    </source>
</evidence>
<sequence length="329" mass="36682">MKLLILGGSRFLGKHLADCALQRGHEVTLFNRGQSNPGMFPQAEHLIGDRDQDLSKLTGRYWDAVIDTCGYLPRQVQRTAQLLADQVEHYSFVSTISVYQDTMAENYTESAAIKSVDNVDTHEFSNENYGPLKALCEQAALEAMPGRTAIVRPGLIVGPDDISDRFTYWPLRIERGGTLLAPGRPEAPVQFIDVRDLALWQVMLAEQKTTGVFHATGPSTMMSMQQFLSSVAATLNADIKPVWLEESFLLKNDVAPYTDMPLWIHDAAININTADCQKAYAAGLALRPIEQTVLDTLTWAKNRSNTTLRAGLSAERESQLLHQWHQQPQ</sequence>
<dbReference type="GO" id="GO:0004029">
    <property type="term" value="F:aldehyde dehydrogenase (NAD+) activity"/>
    <property type="evidence" value="ECO:0007669"/>
    <property type="project" value="TreeGrafter"/>
</dbReference>
<proteinExistence type="predicted"/>
<dbReference type="RefSeq" id="WP_094060302.1">
    <property type="nucleotide sequence ID" value="NZ_CP022530.1"/>
</dbReference>
<dbReference type="KEGG" id="bsan:CHH28_10705"/>
<reference evidence="2 3" key="1">
    <citation type="submission" date="2017-07" db="EMBL/GenBank/DDBJ databases">
        <title>Annotated genome sequence of Bacterioplanes sanyensis isolated from Red Sea.</title>
        <authorList>
            <person name="Rehman Z.U."/>
        </authorList>
    </citation>
    <scope>NUCLEOTIDE SEQUENCE [LARGE SCALE GENOMIC DNA]</scope>
    <source>
        <strain evidence="2 3">NV9</strain>
    </source>
</reference>
<gene>
    <name evidence="2" type="ORF">CHH28_10705</name>
</gene>
<dbReference type="AlphaFoldDB" id="A0A222FK12"/>
<name>A0A222FK12_9GAMM</name>
<dbReference type="PANTHER" id="PTHR48079:SF6">
    <property type="entry name" value="NAD(P)-BINDING DOMAIN-CONTAINING PROTEIN-RELATED"/>
    <property type="match status" value="1"/>
</dbReference>
<organism evidence="2 3">
    <name type="scientific">Bacterioplanes sanyensis</name>
    <dbReference type="NCBI Taxonomy" id="1249553"/>
    <lineage>
        <taxon>Bacteria</taxon>
        <taxon>Pseudomonadati</taxon>
        <taxon>Pseudomonadota</taxon>
        <taxon>Gammaproteobacteria</taxon>
        <taxon>Oceanospirillales</taxon>
        <taxon>Oceanospirillaceae</taxon>
        <taxon>Bacterioplanes</taxon>
    </lineage>
</organism>
<dbReference type="SUPFAM" id="SSF51735">
    <property type="entry name" value="NAD(P)-binding Rossmann-fold domains"/>
    <property type="match status" value="1"/>
</dbReference>
<feature type="domain" description="NAD-dependent epimerase/dehydratase" evidence="1">
    <location>
        <begin position="4"/>
        <end position="209"/>
    </location>
</feature>
<protein>
    <submittedName>
        <fullName evidence="2">Epimerase</fullName>
    </submittedName>
</protein>
<dbReference type="Gene3D" id="3.40.50.720">
    <property type="entry name" value="NAD(P)-binding Rossmann-like Domain"/>
    <property type="match status" value="1"/>
</dbReference>
<dbReference type="Pfam" id="PF01370">
    <property type="entry name" value="Epimerase"/>
    <property type="match status" value="1"/>
</dbReference>